<organism evidence="1 2">
    <name type="scientific">Tetradesmus obliquus</name>
    <name type="common">Green alga</name>
    <name type="synonym">Acutodesmus obliquus</name>
    <dbReference type="NCBI Taxonomy" id="3088"/>
    <lineage>
        <taxon>Eukaryota</taxon>
        <taxon>Viridiplantae</taxon>
        <taxon>Chlorophyta</taxon>
        <taxon>core chlorophytes</taxon>
        <taxon>Chlorophyceae</taxon>
        <taxon>CS clade</taxon>
        <taxon>Sphaeropleales</taxon>
        <taxon>Scenedesmaceae</taxon>
        <taxon>Tetradesmus</taxon>
    </lineage>
</organism>
<dbReference type="Proteomes" id="UP001244341">
    <property type="component" value="Chromosome 1b"/>
</dbReference>
<evidence type="ECO:0000313" key="1">
    <source>
        <dbReference type="EMBL" id="WIA08127.1"/>
    </source>
</evidence>
<gene>
    <name evidence="1" type="ORF">OEZ85_007585</name>
</gene>
<keyword evidence="2" id="KW-1185">Reference proteome</keyword>
<dbReference type="EMBL" id="CP126208">
    <property type="protein sequence ID" value="WIA08127.1"/>
    <property type="molecule type" value="Genomic_DNA"/>
</dbReference>
<accession>A0ABY8TGP3</accession>
<protein>
    <submittedName>
        <fullName evidence="1">Uncharacterized protein</fullName>
    </submittedName>
</protein>
<sequence>MAPKAKSPAWSRLKVQQAVDALSAASGDLSQQQSGKIKELTDYLQSSVPTPAAFADMLRQTPVLRVLLSVVTARMQQQDLRREELPLFWEVCIGLTQCMGGWQGMSMIQPGYLGSQPSLERQIVTAGLLPALAKTAASLTIALKKQQQQQQQQQQVLPESMQQYDVQDCLRLSGAVLHTWSLCPCWCSSGGQR</sequence>
<evidence type="ECO:0000313" key="2">
    <source>
        <dbReference type="Proteomes" id="UP001244341"/>
    </source>
</evidence>
<name>A0ABY8TGP3_TETOB</name>
<proteinExistence type="predicted"/>
<reference evidence="1 2" key="1">
    <citation type="submission" date="2023-05" db="EMBL/GenBank/DDBJ databases">
        <title>A 100% complete, gapless, phased diploid assembly of the Scenedesmus obliquus UTEX 3031 genome.</title>
        <authorList>
            <person name="Biondi T.C."/>
            <person name="Hanschen E.R."/>
            <person name="Kwon T."/>
            <person name="Eng W."/>
            <person name="Kruse C.P.S."/>
            <person name="Koehler S.I."/>
            <person name="Kunde Y."/>
            <person name="Gleasner C.D."/>
            <person name="You Mak K.T."/>
            <person name="Polle J."/>
            <person name="Hovde B.T."/>
            <person name="Starkenburg S.R."/>
        </authorList>
    </citation>
    <scope>NUCLEOTIDE SEQUENCE [LARGE SCALE GENOMIC DNA]</scope>
    <source>
        <strain evidence="1 2">DOE0152z</strain>
    </source>
</reference>